<dbReference type="Proteomes" id="UP000681722">
    <property type="component" value="Unassembled WGS sequence"/>
</dbReference>
<feature type="compositionally biased region" description="Acidic residues" evidence="1">
    <location>
        <begin position="189"/>
        <end position="204"/>
    </location>
</feature>
<comment type="caution">
    <text evidence="3">The sequence shown here is derived from an EMBL/GenBank/DDBJ whole genome shotgun (WGS) entry which is preliminary data.</text>
</comment>
<dbReference type="AlphaFoldDB" id="A0A815EP64"/>
<keyword evidence="6" id="KW-1185">Reference proteome</keyword>
<feature type="region of interest" description="Disordered" evidence="1">
    <location>
        <begin position="174"/>
        <end position="204"/>
    </location>
</feature>
<dbReference type="EMBL" id="CAJNOQ010013011">
    <property type="protein sequence ID" value="CAF1312631.1"/>
    <property type="molecule type" value="Genomic_DNA"/>
</dbReference>
<evidence type="ECO:0000313" key="2">
    <source>
        <dbReference type="EMBL" id="CAF1280745.1"/>
    </source>
</evidence>
<evidence type="ECO:0000313" key="3">
    <source>
        <dbReference type="EMBL" id="CAF1312631.1"/>
    </source>
</evidence>
<dbReference type="Proteomes" id="UP000677228">
    <property type="component" value="Unassembled WGS sequence"/>
</dbReference>
<protein>
    <submittedName>
        <fullName evidence="3">Uncharacterized protein</fullName>
    </submittedName>
</protein>
<dbReference type="Proteomes" id="UP000663829">
    <property type="component" value="Unassembled WGS sequence"/>
</dbReference>
<sequence>MANYISNDVDFLPSNTTNNTKIVDVDDRFLDMSQHLYYQYHHSGSRMIPSTISSSTTTLSSSTGGGTYTRKNKLRTRLHHLINGDKIQKRSLSTGSSSNLSVPTPSLATKFPLPTHQDNNNRINHKTAPTNVGLTSPLVAQTPVNSRKVEQQESVHLVSTFQPSAVYYQHQKNLQVQNSYNGSDRNSDHDDDEEEEEEVTITRL</sequence>
<evidence type="ECO:0000313" key="6">
    <source>
        <dbReference type="Proteomes" id="UP000663829"/>
    </source>
</evidence>
<evidence type="ECO:0000256" key="1">
    <source>
        <dbReference type="SAM" id="MobiDB-lite"/>
    </source>
</evidence>
<dbReference type="Proteomes" id="UP000682733">
    <property type="component" value="Unassembled WGS sequence"/>
</dbReference>
<organism evidence="3 6">
    <name type="scientific">Didymodactylos carnosus</name>
    <dbReference type="NCBI Taxonomy" id="1234261"/>
    <lineage>
        <taxon>Eukaryota</taxon>
        <taxon>Metazoa</taxon>
        <taxon>Spiralia</taxon>
        <taxon>Gnathifera</taxon>
        <taxon>Rotifera</taxon>
        <taxon>Eurotatoria</taxon>
        <taxon>Bdelloidea</taxon>
        <taxon>Philodinida</taxon>
        <taxon>Philodinidae</taxon>
        <taxon>Didymodactylos</taxon>
    </lineage>
</organism>
<accession>A0A815EP64</accession>
<dbReference type="EMBL" id="CAJOBC010043330">
    <property type="protein sequence ID" value="CAF4151624.1"/>
    <property type="molecule type" value="Genomic_DNA"/>
</dbReference>
<feature type="compositionally biased region" description="Polar residues" evidence="1">
    <location>
        <begin position="174"/>
        <end position="184"/>
    </location>
</feature>
<reference evidence="3" key="1">
    <citation type="submission" date="2021-02" db="EMBL/GenBank/DDBJ databases">
        <authorList>
            <person name="Nowell W R."/>
        </authorList>
    </citation>
    <scope>NUCLEOTIDE SEQUENCE</scope>
</reference>
<name>A0A815EP64_9BILA</name>
<dbReference type="EMBL" id="CAJOBA010039918">
    <property type="protein sequence ID" value="CAF4085491.1"/>
    <property type="molecule type" value="Genomic_DNA"/>
</dbReference>
<proteinExistence type="predicted"/>
<dbReference type="EMBL" id="CAJNOK010018358">
    <property type="protein sequence ID" value="CAF1280745.1"/>
    <property type="molecule type" value="Genomic_DNA"/>
</dbReference>
<evidence type="ECO:0000313" key="5">
    <source>
        <dbReference type="EMBL" id="CAF4151624.1"/>
    </source>
</evidence>
<gene>
    <name evidence="3" type="ORF">GPM918_LOCUS29072</name>
    <name evidence="2" type="ORF">OVA965_LOCUS27625</name>
    <name evidence="5" type="ORF">SRO942_LOCUS29625</name>
    <name evidence="4" type="ORF">TMI583_LOCUS28369</name>
</gene>
<evidence type="ECO:0000313" key="4">
    <source>
        <dbReference type="EMBL" id="CAF4085491.1"/>
    </source>
</evidence>